<evidence type="ECO:0000313" key="2">
    <source>
        <dbReference type="EMBL" id="MBS3057041.1"/>
    </source>
</evidence>
<protein>
    <submittedName>
        <fullName evidence="2">Uncharacterized protein</fullName>
    </submittedName>
</protein>
<proteinExistence type="predicted"/>
<dbReference type="EMBL" id="JAGVWD010000004">
    <property type="protein sequence ID" value="MBS3057041.1"/>
    <property type="molecule type" value="Genomic_DNA"/>
</dbReference>
<gene>
    <name evidence="2" type="ORF">J4415_00260</name>
</gene>
<sequence>MKLKYCPQCAGFDVAKSLNGERCRRCNYVGAMKEGSIDEINSFKKNLRGGSSQTSILRPPKELAGAGAEPDVPLKERIKKRPELRSNDDWEIF</sequence>
<dbReference type="AlphaFoldDB" id="A0A8T4KRT8"/>
<reference evidence="2" key="1">
    <citation type="submission" date="2021-03" db="EMBL/GenBank/DDBJ databases">
        <authorList>
            <person name="Jaffe A."/>
        </authorList>
    </citation>
    <scope>NUCLEOTIDE SEQUENCE</scope>
    <source>
        <strain evidence="2">RIFCSPHIGHO2_01_FULL_AR10_44_11</strain>
    </source>
</reference>
<comment type="caution">
    <text evidence="2">The sequence shown here is derived from an EMBL/GenBank/DDBJ whole genome shotgun (WGS) entry which is preliminary data.</text>
</comment>
<feature type="region of interest" description="Disordered" evidence="1">
    <location>
        <begin position="49"/>
        <end position="80"/>
    </location>
</feature>
<organism evidence="2 3">
    <name type="scientific">Candidatus Iainarchaeum sp</name>
    <dbReference type="NCBI Taxonomy" id="3101447"/>
    <lineage>
        <taxon>Archaea</taxon>
        <taxon>Candidatus Iainarchaeota</taxon>
        <taxon>Candidatus Iainarchaeia</taxon>
        <taxon>Candidatus Iainarchaeales</taxon>
        <taxon>Candidatus Iainarchaeaceae</taxon>
        <taxon>Candidatus Iainarchaeum</taxon>
    </lineage>
</organism>
<evidence type="ECO:0000313" key="3">
    <source>
        <dbReference type="Proteomes" id="UP000677687"/>
    </source>
</evidence>
<accession>A0A8T4KRT8</accession>
<dbReference type="Proteomes" id="UP000677687">
    <property type="component" value="Unassembled WGS sequence"/>
</dbReference>
<name>A0A8T4KRT8_9ARCH</name>
<evidence type="ECO:0000256" key="1">
    <source>
        <dbReference type="SAM" id="MobiDB-lite"/>
    </source>
</evidence>
<reference evidence="2" key="2">
    <citation type="submission" date="2021-05" db="EMBL/GenBank/DDBJ databases">
        <title>Protein family content uncovers lineage relationships and bacterial pathway maintenance mechanisms in DPANN archaea.</title>
        <authorList>
            <person name="Castelle C.J."/>
            <person name="Meheust R."/>
            <person name="Jaffe A.L."/>
            <person name="Seitz K."/>
            <person name="Gong X."/>
            <person name="Baker B.J."/>
            <person name="Banfield J.F."/>
        </authorList>
    </citation>
    <scope>NUCLEOTIDE SEQUENCE</scope>
    <source>
        <strain evidence="2">RIFCSPHIGHO2_01_FULL_AR10_44_11</strain>
    </source>
</reference>